<dbReference type="EMBL" id="AVOT02014314">
    <property type="protein sequence ID" value="MBW0497687.1"/>
    <property type="molecule type" value="Genomic_DNA"/>
</dbReference>
<dbReference type="Pfam" id="PF00566">
    <property type="entry name" value="RabGAP-TBC"/>
    <property type="match status" value="1"/>
</dbReference>
<dbReference type="Proteomes" id="UP000765509">
    <property type="component" value="Unassembled WGS sequence"/>
</dbReference>
<dbReference type="PROSITE" id="PS50086">
    <property type="entry name" value="TBC_RABGAP"/>
    <property type="match status" value="1"/>
</dbReference>
<dbReference type="PANTHER" id="PTHR47219:SF9">
    <property type="entry name" value="GTPASE ACTIVATING PROTEIN AND CENTROSOME-ASSOCIATED, ISOFORM B"/>
    <property type="match status" value="1"/>
</dbReference>
<feature type="region of interest" description="Disordered" evidence="1">
    <location>
        <begin position="1"/>
        <end position="23"/>
    </location>
</feature>
<proteinExistence type="predicted"/>
<gene>
    <name evidence="3" type="ORF">O181_037402</name>
</gene>
<evidence type="ECO:0000259" key="2">
    <source>
        <dbReference type="PROSITE" id="PS50086"/>
    </source>
</evidence>
<dbReference type="GO" id="GO:0005096">
    <property type="term" value="F:GTPase activator activity"/>
    <property type="evidence" value="ECO:0007669"/>
    <property type="project" value="TreeGrafter"/>
</dbReference>
<evidence type="ECO:0000313" key="4">
    <source>
        <dbReference type="Proteomes" id="UP000765509"/>
    </source>
</evidence>
<dbReference type="InterPro" id="IPR035969">
    <property type="entry name" value="Rab-GAP_TBC_sf"/>
</dbReference>
<sequence length="545" mass="62193">MSSSTIITSTIYQDPNHQNQDLNLNQNQDLNQNQNHYPNHHLGIPRIKLNQESPSHPSQVINPTHFGSLEPSNSTTSFSSSSNSQVSVINNTRLSSQSQIIQPTIDDQSASAQHVRQVYAHLDKVGVPGDGFLDGTERTRQFKRLSAHLSNHSRGQSLSDQELQVLQCADRYGFFRPPSSERVFQVQSPAFFPAIGPSPQLIQSNSINSNDSQVNSKETSRIDKWSEMLMMDPSNSSADVASYCLRTDWENMRDRFEKRCFKGIPDRWRTVAWEMLMKEFEKRHSNFSSSISSSKLNHLIHQFNFNLNKPSDYDIQIDLDVPRTINGHIFFHTRYGKGQRALFQVLHAFGLYCKTCGYCQGMGPIAATLLNYLDKQSAFISMVRIHDLYGYHQVFAPGFPGLLECFYIQEKIIEYLLPTVHETFQKQMISTSAYATKWYITIFSNTVSYEAQLRLWDVFFLKGIDSLILASVSIVYALRSAIGPGNDFEQILSTLGGKFEFTNPDSWLRSIRKLFKRQDIQGLISRCRREWKGFVDDGTANSRVT</sequence>
<accession>A0A9Q3DCM1</accession>
<feature type="compositionally biased region" description="Polar residues" evidence="1">
    <location>
        <begin position="51"/>
        <end position="62"/>
    </location>
</feature>
<dbReference type="InterPro" id="IPR000195">
    <property type="entry name" value="Rab-GAP-TBC_dom"/>
</dbReference>
<dbReference type="PANTHER" id="PTHR47219">
    <property type="entry name" value="RAB GTPASE-ACTIVATING PROTEIN 1-LIKE"/>
    <property type="match status" value="1"/>
</dbReference>
<dbReference type="SUPFAM" id="SSF47923">
    <property type="entry name" value="Ypt/Rab-GAP domain of gyp1p"/>
    <property type="match status" value="2"/>
</dbReference>
<protein>
    <recommendedName>
        <fullName evidence="2">Rab-GAP TBC domain-containing protein</fullName>
    </recommendedName>
</protein>
<organism evidence="3 4">
    <name type="scientific">Austropuccinia psidii MF-1</name>
    <dbReference type="NCBI Taxonomy" id="1389203"/>
    <lineage>
        <taxon>Eukaryota</taxon>
        <taxon>Fungi</taxon>
        <taxon>Dikarya</taxon>
        <taxon>Basidiomycota</taxon>
        <taxon>Pucciniomycotina</taxon>
        <taxon>Pucciniomycetes</taxon>
        <taxon>Pucciniales</taxon>
        <taxon>Sphaerophragmiaceae</taxon>
        <taxon>Austropuccinia</taxon>
    </lineage>
</organism>
<feature type="compositionally biased region" description="Low complexity" evidence="1">
    <location>
        <begin position="72"/>
        <end position="83"/>
    </location>
</feature>
<comment type="caution">
    <text evidence="3">The sequence shown here is derived from an EMBL/GenBank/DDBJ whole genome shotgun (WGS) entry which is preliminary data.</text>
</comment>
<name>A0A9Q3DCM1_9BASI</name>
<dbReference type="AlphaFoldDB" id="A0A9Q3DCM1"/>
<dbReference type="Gene3D" id="1.10.472.80">
    <property type="entry name" value="Ypt/Rab-GAP domain of gyp1p, domain 3"/>
    <property type="match status" value="1"/>
</dbReference>
<dbReference type="InterPro" id="IPR050302">
    <property type="entry name" value="Rab_GAP_TBC_domain"/>
</dbReference>
<evidence type="ECO:0000313" key="3">
    <source>
        <dbReference type="EMBL" id="MBW0497687.1"/>
    </source>
</evidence>
<evidence type="ECO:0000256" key="1">
    <source>
        <dbReference type="SAM" id="MobiDB-lite"/>
    </source>
</evidence>
<dbReference type="GO" id="GO:0031267">
    <property type="term" value="F:small GTPase binding"/>
    <property type="evidence" value="ECO:0007669"/>
    <property type="project" value="TreeGrafter"/>
</dbReference>
<keyword evidence="4" id="KW-1185">Reference proteome</keyword>
<dbReference type="OrthoDB" id="294251at2759"/>
<feature type="domain" description="Rab-GAP TBC" evidence="2">
    <location>
        <begin position="263"/>
        <end position="463"/>
    </location>
</feature>
<feature type="region of interest" description="Disordered" evidence="1">
    <location>
        <begin position="51"/>
        <end position="83"/>
    </location>
</feature>
<dbReference type="FunFam" id="1.10.8.270:FF:000023">
    <property type="entry name" value="TBC domain-containing protein C1778.09"/>
    <property type="match status" value="1"/>
</dbReference>
<reference evidence="3" key="1">
    <citation type="submission" date="2021-03" db="EMBL/GenBank/DDBJ databases">
        <title>Draft genome sequence of rust myrtle Austropuccinia psidii MF-1, a brazilian biotype.</title>
        <authorList>
            <person name="Quecine M.C."/>
            <person name="Pachon D.M.R."/>
            <person name="Bonatelli M.L."/>
            <person name="Correr F.H."/>
            <person name="Franceschini L.M."/>
            <person name="Leite T.F."/>
            <person name="Margarido G.R.A."/>
            <person name="Almeida C.A."/>
            <person name="Ferrarezi J.A."/>
            <person name="Labate C.A."/>
        </authorList>
    </citation>
    <scope>NUCLEOTIDE SEQUENCE</scope>
    <source>
        <strain evidence="3">MF-1</strain>
    </source>
</reference>
<dbReference type="Gene3D" id="1.10.8.270">
    <property type="entry name" value="putative rabgap domain of human tbc1 domain family member 14 like domains"/>
    <property type="match status" value="1"/>
</dbReference>
<dbReference type="SMART" id="SM00164">
    <property type="entry name" value="TBC"/>
    <property type="match status" value="1"/>
</dbReference>